<proteinExistence type="predicted"/>
<dbReference type="InterPro" id="IPR029475">
    <property type="entry name" value="DUF6807"/>
</dbReference>
<reference evidence="1" key="1">
    <citation type="journal article" date="2014" name="Front. Microbiol.">
        <title>High frequency of phylogenetically diverse reductive dehalogenase-homologous genes in deep subseafloor sedimentary metagenomes.</title>
        <authorList>
            <person name="Kawai M."/>
            <person name="Futagami T."/>
            <person name="Toyoda A."/>
            <person name="Takaki Y."/>
            <person name="Nishi S."/>
            <person name="Hori S."/>
            <person name="Arai W."/>
            <person name="Tsubouchi T."/>
            <person name="Morono Y."/>
            <person name="Uchiyama I."/>
            <person name="Ito T."/>
            <person name="Fujiyama A."/>
            <person name="Inagaki F."/>
            <person name="Takami H."/>
        </authorList>
    </citation>
    <scope>NUCLEOTIDE SEQUENCE</scope>
    <source>
        <strain evidence="1">Expedition CK06-06</strain>
    </source>
</reference>
<protein>
    <submittedName>
        <fullName evidence="1">Uncharacterized protein</fullName>
    </submittedName>
</protein>
<accession>X1D3W8</accession>
<dbReference type="AlphaFoldDB" id="X1D3W8"/>
<dbReference type="Pfam" id="PF14100">
    <property type="entry name" value="DUF6807"/>
    <property type="match status" value="1"/>
</dbReference>
<comment type="caution">
    <text evidence="1">The sequence shown here is derived from an EMBL/GenBank/DDBJ whole genome shotgun (WGS) entry which is preliminary data.</text>
</comment>
<name>X1D3W8_9ZZZZ</name>
<evidence type="ECO:0000313" key="1">
    <source>
        <dbReference type="EMBL" id="GAG91191.1"/>
    </source>
</evidence>
<organism evidence="1">
    <name type="scientific">marine sediment metagenome</name>
    <dbReference type="NCBI Taxonomy" id="412755"/>
    <lineage>
        <taxon>unclassified sequences</taxon>
        <taxon>metagenomes</taxon>
        <taxon>ecological metagenomes</taxon>
    </lineage>
</organism>
<dbReference type="EMBL" id="BART01024603">
    <property type="protein sequence ID" value="GAG91191.1"/>
    <property type="molecule type" value="Genomic_DNA"/>
</dbReference>
<gene>
    <name evidence="1" type="ORF">S01H4_44380</name>
</gene>
<sequence>WPVNGPASGRSITTETSQPYPHHHSLFFGCSRVNGGDYWQESNERGQIVSRGPKLIKASGDCVIFIDECFWQQPGKEPIIRDMRKVVITAPNEEVRFIDFEISLEPLTDVLILKSNHALFSARLVSELSVKSGGTLVNAEGKTGEKDTWGVASPWCDYSGTRGGVTEGIAILQHPRNRWFPAKWFTRDYGFFSPTPMNWLKDGRLELPKSKTLTLRYRVVVHAGNARSADIEGIFKRYKKTADTATKGDCR</sequence>
<feature type="non-terminal residue" evidence="1">
    <location>
        <position position="1"/>
    </location>
</feature>